<feature type="disulfide bond" evidence="8">
    <location>
        <begin position="925"/>
        <end position="940"/>
    </location>
</feature>
<evidence type="ECO:0000256" key="2">
    <source>
        <dbReference type="ARBA" id="ARBA00022853"/>
    </source>
</evidence>
<feature type="disulfide bond" evidence="8">
    <location>
        <begin position="755"/>
        <end position="770"/>
    </location>
</feature>
<comment type="caution">
    <text evidence="8">Lacks conserved residue(s) required for the propagation of feature annotation.</text>
</comment>
<evidence type="ECO:0000313" key="14">
    <source>
        <dbReference type="WBParaSite" id="TCONS_00006603.p1"/>
    </source>
</evidence>
<evidence type="ECO:0000256" key="6">
    <source>
        <dbReference type="ARBA" id="ARBA00023242"/>
    </source>
</evidence>
<accession>A0AAF5D429</accession>
<keyword evidence="3" id="KW-0805">Transcription regulation</keyword>
<name>A0AAF5D429_STRER</name>
<feature type="coiled-coil region" evidence="9">
    <location>
        <begin position="215"/>
        <end position="259"/>
    </location>
</feature>
<dbReference type="CDD" id="cd00112">
    <property type="entry name" value="LDLa"/>
    <property type="match status" value="7"/>
</dbReference>
<dbReference type="InterPro" id="IPR002172">
    <property type="entry name" value="LDrepeatLR_classA_rpt"/>
</dbReference>
<dbReference type="InterPro" id="IPR032563">
    <property type="entry name" value="DAMP1_SANT-like"/>
</dbReference>
<dbReference type="GO" id="GO:0006338">
    <property type="term" value="P:chromatin remodeling"/>
    <property type="evidence" value="ECO:0007669"/>
    <property type="project" value="InterPro"/>
</dbReference>
<evidence type="ECO:0000256" key="1">
    <source>
        <dbReference type="ARBA" id="ARBA00004123"/>
    </source>
</evidence>
<feature type="disulfide bond" evidence="8">
    <location>
        <begin position="793"/>
        <end position="808"/>
    </location>
</feature>
<evidence type="ECO:0000256" key="3">
    <source>
        <dbReference type="ARBA" id="ARBA00023015"/>
    </source>
</evidence>
<dbReference type="InterPro" id="IPR008468">
    <property type="entry name" value="DMAP1"/>
</dbReference>
<feature type="disulfide bond" evidence="8">
    <location>
        <begin position="913"/>
        <end position="931"/>
    </location>
</feature>
<evidence type="ECO:0000313" key="13">
    <source>
        <dbReference type="Proteomes" id="UP000035681"/>
    </source>
</evidence>
<dbReference type="PROSITE" id="PS50068">
    <property type="entry name" value="LDLRA_2"/>
    <property type="match status" value="8"/>
</dbReference>
<feature type="disulfide bond" evidence="8">
    <location>
        <begin position="834"/>
        <end position="849"/>
    </location>
</feature>
<feature type="disulfide bond" evidence="8">
    <location>
        <begin position="968"/>
        <end position="983"/>
    </location>
</feature>
<evidence type="ECO:0000256" key="5">
    <source>
        <dbReference type="ARBA" id="ARBA00023163"/>
    </source>
</evidence>
<dbReference type="GO" id="GO:0000812">
    <property type="term" value="C:Swr1 complex"/>
    <property type="evidence" value="ECO:0007669"/>
    <property type="project" value="TreeGrafter"/>
</dbReference>
<feature type="region of interest" description="Disordered" evidence="10">
    <location>
        <begin position="537"/>
        <end position="565"/>
    </location>
</feature>
<keyword evidence="13" id="KW-1185">Reference proteome</keyword>
<comment type="subcellular location">
    <subcellularLocation>
        <location evidence="1">Nucleus</location>
    </subcellularLocation>
</comment>
<protein>
    <recommendedName>
        <fullName evidence="7">DNA methyltransferase 1-associated protein 1</fullName>
    </recommendedName>
</protein>
<dbReference type="GO" id="GO:0006281">
    <property type="term" value="P:DNA repair"/>
    <property type="evidence" value="ECO:0007669"/>
    <property type="project" value="InterPro"/>
</dbReference>
<dbReference type="Pfam" id="PF00057">
    <property type="entry name" value="Ldl_recept_a"/>
    <property type="match status" value="2"/>
</dbReference>
<feature type="compositionally biased region" description="Polar residues" evidence="10">
    <location>
        <begin position="537"/>
        <end position="553"/>
    </location>
</feature>
<evidence type="ECO:0000256" key="4">
    <source>
        <dbReference type="ARBA" id="ARBA00023157"/>
    </source>
</evidence>
<feature type="disulfide bond" evidence="8">
    <location>
        <begin position="1007"/>
        <end position="1022"/>
    </location>
</feature>
<dbReference type="SMART" id="SM00192">
    <property type="entry name" value="LDLa"/>
    <property type="match status" value="8"/>
</dbReference>
<evidence type="ECO:0000256" key="10">
    <source>
        <dbReference type="SAM" id="MobiDB-lite"/>
    </source>
</evidence>
<evidence type="ECO:0000256" key="8">
    <source>
        <dbReference type="PROSITE-ProRule" id="PRU00124"/>
    </source>
</evidence>
<keyword evidence="5" id="KW-0804">Transcription</keyword>
<sequence>MVSTQTEYWSVPQITSVESLKKTMQLDNIPKKRTKYNREVEQLGIRLEEGNGITSYKIHGNDYGVNKRITFSKQRCQKWVFKEFTNPARTDGLALKHWIKESQFKKNEPYVFAKLDKHVNIPTYTDIEYTRHLHEQKWTRQETDHLFDLCRRFDLKWYIIHDRWEIFKNGDDKKKTKSLVDMKARYYNVLNWLNAARDLNVPPIRYDDDHEKKRKKQLTLLMNRTKEQIEEEEELLMELKKIEARKRERERRAQDLQKLIRSNESNPNSPAINSAALSPLATMPKKKIQTKNSIATTNRTIATTPKILPQIPPVSFDFPSIRWPEFKGVGVHARSAEQKLPSSIGTKKTANIDKIFLHLKLPYVVDSHEDLVSQYNQFRDEITQLHELKSLLLSSEASLQTLSQQFENEGLPPLNIESRFRASTAVELGIDDYYNVFGIPNDPNEVIKLGYPNSSRKLMGLLDVVAITSSHARKRKSTIPQGFMANEMKRKLPLTKDMSSNGEYAVAYASGDTLKNDDCSSSSKVDTTLPLPTYHVNSSAVRSNKTTPRSRGNITRPYNEESSRPKNVNSCLFCLGSIWDLIIETAGRYSLLSIVLSILGILLLVSCIPFTIIILTQSNNPKETEILQTKDISARSMHFYETFLPPAIGVCPEYGFNCNNDPNEYIGITQRCDGIIHCTDGSDEENCHGCHSGFSCPSKLDPNVVICLRGNKLCDGIKHCDDGSDEELFCNRRNCTENEFYCESNNSCIKKEYQCDGDPHCPGEEDEVECSSCNNGAVLCPSTKKCIPSWNICDGTAQCTDKFDEENCSCNKCSGNNRVMCKKSGFCTTKDRVCDGNIDCPYGEDEEGCPGTCSINERNSTSKSHLVQALTMNDFVKCNDGKNYIRNYACSGLLRQCDGVCDNGCDTELSFTCKNGACISRSDRCNGVSDCVDGSDEDNCGCDDDTQYKCASDLNSGLSKCIDKNLLCDGVRDCPQGDDEVNCKECRNPHAIYCPSTSTCYPSIARCDGISHCPDNSDEMECSCEECSVHPYNMYICSTSKRCFRKESACTPYPICPSPSEDDVNYCLSLLATKTSIFGRNF</sequence>
<dbReference type="InterPro" id="IPR027109">
    <property type="entry name" value="Swc4/Dmap1"/>
</dbReference>
<feature type="disulfide bond" evidence="8">
    <location>
        <begin position="672"/>
        <end position="687"/>
    </location>
</feature>
<feature type="domain" description="DAMP1 SANT/Myb-like" evidence="12">
    <location>
        <begin position="110"/>
        <end position="193"/>
    </location>
</feature>
<dbReference type="InterPro" id="IPR036055">
    <property type="entry name" value="LDL_receptor-like_sf"/>
</dbReference>
<dbReference type="PRINTS" id="PR00261">
    <property type="entry name" value="LDLRECEPTOR"/>
</dbReference>
<evidence type="ECO:0000259" key="12">
    <source>
        <dbReference type="Pfam" id="PF16282"/>
    </source>
</evidence>
<dbReference type="WBParaSite" id="TCONS_00006603.p1">
    <property type="protein sequence ID" value="TCONS_00006603.p1"/>
    <property type="gene ID" value="XLOC_004736"/>
</dbReference>
<dbReference type="GO" id="GO:0000122">
    <property type="term" value="P:negative regulation of transcription by RNA polymerase II"/>
    <property type="evidence" value="ECO:0007669"/>
    <property type="project" value="TreeGrafter"/>
</dbReference>
<dbReference type="Gene3D" id="1.10.10.60">
    <property type="entry name" value="Homeodomain-like"/>
    <property type="match status" value="1"/>
</dbReference>
<dbReference type="Proteomes" id="UP000035681">
    <property type="component" value="Unplaced"/>
</dbReference>
<feature type="compositionally biased region" description="Polar residues" evidence="10">
    <location>
        <begin position="260"/>
        <end position="276"/>
    </location>
</feature>
<evidence type="ECO:0000256" key="9">
    <source>
        <dbReference type="SAM" id="Coils"/>
    </source>
</evidence>
<dbReference type="Gene3D" id="4.10.400.10">
    <property type="entry name" value="Low-density Lipoprotein Receptor"/>
    <property type="match status" value="8"/>
</dbReference>
<dbReference type="Pfam" id="PF05499">
    <property type="entry name" value="DMAP1"/>
    <property type="match status" value="1"/>
</dbReference>
<dbReference type="GO" id="GO:0003714">
    <property type="term" value="F:transcription corepressor activity"/>
    <property type="evidence" value="ECO:0007669"/>
    <property type="project" value="TreeGrafter"/>
</dbReference>
<keyword evidence="4 8" id="KW-1015">Disulfide bond</keyword>
<evidence type="ECO:0000259" key="11">
    <source>
        <dbReference type="Pfam" id="PF05499"/>
    </source>
</evidence>
<dbReference type="FunFam" id="1.10.10.60:FF:000087">
    <property type="entry name" value="DNA methyltransferase 1-associated protein 1"/>
    <property type="match status" value="1"/>
</dbReference>
<keyword evidence="6" id="KW-0539">Nucleus</keyword>
<dbReference type="PANTHER" id="PTHR12855:SF10">
    <property type="entry name" value="DNA METHYLTRANSFERASE 1-ASSOCIATED PROTEIN 1"/>
    <property type="match status" value="1"/>
</dbReference>
<organism evidence="13 14">
    <name type="scientific">Strongyloides stercoralis</name>
    <name type="common">Threadworm</name>
    <dbReference type="NCBI Taxonomy" id="6248"/>
    <lineage>
        <taxon>Eukaryota</taxon>
        <taxon>Metazoa</taxon>
        <taxon>Ecdysozoa</taxon>
        <taxon>Nematoda</taxon>
        <taxon>Chromadorea</taxon>
        <taxon>Rhabditida</taxon>
        <taxon>Tylenchina</taxon>
        <taxon>Panagrolaimomorpha</taxon>
        <taxon>Strongyloidoidea</taxon>
        <taxon>Strongyloididae</taxon>
        <taxon>Strongyloides</taxon>
    </lineage>
</organism>
<dbReference type="PANTHER" id="PTHR12855">
    <property type="entry name" value="DNA METHYLTRANSFERASE 1-ASSOCIATED PROTEIN 1 FAMILY MEMBER"/>
    <property type="match status" value="1"/>
</dbReference>
<feature type="domain" description="DNA methyltransferase 1-associated 1" evidence="11">
    <location>
        <begin position="231"/>
        <end position="407"/>
    </location>
</feature>
<evidence type="ECO:0000256" key="7">
    <source>
        <dbReference type="ARBA" id="ARBA00067416"/>
    </source>
</evidence>
<proteinExistence type="predicted"/>
<keyword evidence="9" id="KW-0175">Coiled coil</keyword>
<dbReference type="GO" id="GO:0035267">
    <property type="term" value="C:NuA4 histone acetyltransferase complex"/>
    <property type="evidence" value="ECO:0007669"/>
    <property type="project" value="InterPro"/>
</dbReference>
<reference evidence="14" key="1">
    <citation type="submission" date="2024-02" db="UniProtKB">
        <authorList>
            <consortium name="WormBaseParasite"/>
        </authorList>
    </citation>
    <scope>IDENTIFICATION</scope>
</reference>
<dbReference type="SUPFAM" id="SSF57424">
    <property type="entry name" value="LDL receptor-like module"/>
    <property type="match status" value="7"/>
</dbReference>
<dbReference type="AlphaFoldDB" id="A0AAF5D429"/>
<keyword evidence="2" id="KW-0156">Chromatin regulator</keyword>
<dbReference type="Pfam" id="PF16282">
    <property type="entry name" value="SANT_DAMP1_like"/>
    <property type="match status" value="1"/>
</dbReference>
<feature type="region of interest" description="Disordered" evidence="10">
    <location>
        <begin position="259"/>
        <end position="290"/>
    </location>
</feature>